<proteinExistence type="inferred from homology"/>
<keyword evidence="4" id="KW-0143">Chaperone</keyword>
<keyword evidence="1 4" id="KW-0963">Cytoplasm</keyword>
<dbReference type="HAMAP" id="MF_01185">
    <property type="entry name" value="FliW"/>
    <property type="match status" value="1"/>
</dbReference>
<keyword evidence="5" id="KW-0282">Flagellum</keyword>
<comment type="subcellular location">
    <subcellularLocation>
        <location evidence="4">Cytoplasm</location>
    </subcellularLocation>
</comment>
<evidence type="ECO:0000313" key="5">
    <source>
        <dbReference type="EMBL" id="MFC5469701.1"/>
    </source>
</evidence>
<dbReference type="NCBIfam" id="NF009793">
    <property type="entry name" value="PRK13285.1-1"/>
    <property type="match status" value="1"/>
</dbReference>
<protein>
    <recommendedName>
        <fullName evidence="4">Flagellar assembly factor FliW</fullName>
    </recommendedName>
</protein>
<organism evidence="5 6">
    <name type="scientific">Cohnella suwonensis</name>
    <dbReference type="NCBI Taxonomy" id="696072"/>
    <lineage>
        <taxon>Bacteria</taxon>
        <taxon>Bacillati</taxon>
        <taxon>Bacillota</taxon>
        <taxon>Bacilli</taxon>
        <taxon>Bacillales</taxon>
        <taxon>Paenibacillaceae</taxon>
        <taxon>Cohnella</taxon>
    </lineage>
</organism>
<evidence type="ECO:0000256" key="1">
    <source>
        <dbReference type="ARBA" id="ARBA00022490"/>
    </source>
</evidence>
<dbReference type="PANTHER" id="PTHR39190">
    <property type="entry name" value="FLAGELLAR ASSEMBLY FACTOR FLIW"/>
    <property type="match status" value="1"/>
</dbReference>
<reference evidence="6" key="1">
    <citation type="journal article" date="2019" name="Int. J. Syst. Evol. Microbiol.">
        <title>The Global Catalogue of Microorganisms (GCM) 10K type strain sequencing project: providing services to taxonomists for standard genome sequencing and annotation.</title>
        <authorList>
            <consortium name="The Broad Institute Genomics Platform"/>
            <consortium name="The Broad Institute Genome Sequencing Center for Infectious Disease"/>
            <person name="Wu L."/>
            <person name="Ma J."/>
        </authorList>
    </citation>
    <scope>NUCLEOTIDE SEQUENCE [LARGE SCALE GENOMIC DNA]</scope>
    <source>
        <strain evidence="6">CCUG 57113</strain>
    </source>
</reference>
<dbReference type="EMBL" id="JBHSMH010000041">
    <property type="protein sequence ID" value="MFC5469701.1"/>
    <property type="molecule type" value="Genomic_DNA"/>
</dbReference>
<dbReference type="RefSeq" id="WP_209745331.1">
    <property type="nucleotide sequence ID" value="NZ_JBHSMH010000041.1"/>
</dbReference>
<dbReference type="InterPro" id="IPR024046">
    <property type="entry name" value="Flagellar_assmbl_FliW_dom_sf"/>
</dbReference>
<keyword evidence="3 4" id="KW-0810">Translation regulation</keyword>
<keyword evidence="6" id="KW-1185">Reference proteome</keyword>
<dbReference type="Proteomes" id="UP001596105">
    <property type="component" value="Unassembled WGS sequence"/>
</dbReference>
<comment type="subunit">
    <text evidence="4">Interacts with translational regulator CsrA and flagellin(s).</text>
</comment>
<sequence length="145" mass="16664">MKLLTAKLGELEVREEDIYSFESGIPGFEQSRRFVLVTVKEHEPFAYLQSVDDSQLAFIMIDPFEFFSDYEFDLPVPELEELQIQSKEQIIIRSIVNVNDDLEHATTNLVAPVVMNAVAKRGKQVILLRADYSTKHRLFALETAK</sequence>
<evidence type="ECO:0000313" key="6">
    <source>
        <dbReference type="Proteomes" id="UP001596105"/>
    </source>
</evidence>
<dbReference type="InterPro" id="IPR003775">
    <property type="entry name" value="Flagellar_assembly_factor_FliW"/>
</dbReference>
<evidence type="ECO:0000256" key="4">
    <source>
        <dbReference type="HAMAP-Rule" id="MF_01185"/>
    </source>
</evidence>
<comment type="similarity">
    <text evidence="4">Belongs to the FliW family.</text>
</comment>
<comment type="caution">
    <text evidence="5">The sequence shown here is derived from an EMBL/GenBank/DDBJ whole genome shotgun (WGS) entry which is preliminary data.</text>
</comment>
<gene>
    <name evidence="4 5" type="primary">fliW</name>
    <name evidence="5" type="ORF">ACFPPD_13290</name>
</gene>
<name>A0ABW0LY92_9BACL</name>
<dbReference type="SUPFAM" id="SSF141457">
    <property type="entry name" value="BH3618-like"/>
    <property type="match status" value="1"/>
</dbReference>
<dbReference type="Pfam" id="PF02623">
    <property type="entry name" value="FliW"/>
    <property type="match status" value="1"/>
</dbReference>
<evidence type="ECO:0000256" key="2">
    <source>
        <dbReference type="ARBA" id="ARBA00022795"/>
    </source>
</evidence>
<keyword evidence="5" id="KW-0966">Cell projection</keyword>
<dbReference type="PANTHER" id="PTHR39190:SF1">
    <property type="entry name" value="FLAGELLAR ASSEMBLY FACTOR FLIW"/>
    <property type="match status" value="1"/>
</dbReference>
<evidence type="ECO:0000256" key="3">
    <source>
        <dbReference type="ARBA" id="ARBA00022845"/>
    </source>
</evidence>
<comment type="function">
    <text evidence="4">Acts as an anti-CsrA protein, binds CsrA and prevents it from repressing translation of its target genes, one of which is flagellin. Binds to flagellin and participates in the assembly of the flagellum.</text>
</comment>
<keyword evidence="2 4" id="KW-1005">Bacterial flagellum biogenesis</keyword>
<accession>A0ABW0LY92</accession>
<keyword evidence="5" id="KW-0969">Cilium</keyword>
<dbReference type="Gene3D" id="2.30.290.10">
    <property type="entry name" value="BH3618-like"/>
    <property type="match status" value="1"/>
</dbReference>